<protein>
    <submittedName>
        <fullName evidence="2">Uncharacterized protein</fullName>
    </submittedName>
</protein>
<dbReference type="RefSeq" id="WP_054357083.1">
    <property type="nucleotide sequence ID" value="NZ_LJYW01000001.1"/>
</dbReference>
<proteinExistence type="predicted"/>
<dbReference type="InterPro" id="IPR057572">
    <property type="entry name" value="NonGDSL"/>
</dbReference>
<dbReference type="SUPFAM" id="SSF52266">
    <property type="entry name" value="SGNH hydrolase"/>
    <property type="match status" value="1"/>
</dbReference>
<sequence length="264" mass="28380">MSLIRQSVLFGLLAACLAAIGAARAAEPALAPLPAECAQTSGDGSPATALPNLTRALNDRKRIVVLTMGSAVVSGARKGGDYYRLVERFLESTFKGLDVVLVQRGVSGELSRDSADRIRLEAARSSPDVVFWQVGTADALAGIDPDETKETVRTTIRWLKAHQIDVVLIGLHYTPSLSSDPQYQAMRKAVADIARSEGVLRIRRYEVGETLERLRRQPDEETLSTDIASLGNTCVAELLARSLATGLFARRQPGTLDKAPGGVQ</sequence>
<dbReference type="PROSITE" id="PS51257">
    <property type="entry name" value="PROKAR_LIPOPROTEIN"/>
    <property type="match status" value="1"/>
</dbReference>
<evidence type="ECO:0000256" key="1">
    <source>
        <dbReference type="SAM" id="SignalP"/>
    </source>
</evidence>
<dbReference type="EMBL" id="LJYW01000001">
    <property type="protein sequence ID" value="KPL50920.1"/>
    <property type="molecule type" value="Genomic_DNA"/>
</dbReference>
<reference evidence="2 3" key="1">
    <citation type="submission" date="2015-09" db="EMBL/GenBank/DDBJ databases">
        <authorList>
            <person name="Jackson K.R."/>
            <person name="Lunt B.L."/>
            <person name="Fisher J.N.B."/>
            <person name="Gardner A.V."/>
            <person name="Bailey M.E."/>
            <person name="Deus L.M."/>
            <person name="Earl A.S."/>
            <person name="Gibby P.D."/>
            <person name="Hartmann K.A."/>
            <person name="Liu J.E."/>
            <person name="Manci A.M."/>
            <person name="Nielsen D.A."/>
            <person name="Solomon M.B."/>
            <person name="Breakwell D.P."/>
            <person name="Burnett S.H."/>
            <person name="Grose J.H."/>
        </authorList>
    </citation>
    <scope>NUCLEOTIDE SEQUENCE [LARGE SCALE GENOMIC DNA]</scope>
    <source>
        <strain evidence="2 3">16</strain>
    </source>
</reference>
<dbReference type="Proteomes" id="UP000048984">
    <property type="component" value="Unassembled WGS sequence"/>
</dbReference>
<dbReference type="AlphaFoldDB" id="A0A0P6VYZ0"/>
<dbReference type="InterPro" id="IPR036514">
    <property type="entry name" value="SGNH_hydro_sf"/>
</dbReference>
<organism evidence="2 3">
    <name type="scientific">Prosthecodimorpha hirschii</name>
    <dbReference type="NCBI Taxonomy" id="665126"/>
    <lineage>
        <taxon>Bacteria</taxon>
        <taxon>Pseudomonadati</taxon>
        <taxon>Pseudomonadota</taxon>
        <taxon>Alphaproteobacteria</taxon>
        <taxon>Hyphomicrobiales</taxon>
        <taxon>Ancalomicrobiaceae</taxon>
        <taxon>Prosthecodimorpha</taxon>
    </lineage>
</organism>
<gene>
    <name evidence="2" type="ORF">ABB55_00670</name>
</gene>
<feature type="chain" id="PRO_5006131939" evidence="1">
    <location>
        <begin position="26"/>
        <end position="264"/>
    </location>
</feature>
<dbReference type="STRING" id="665126.ABB55_00670"/>
<accession>A0A0P6VYZ0</accession>
<comment type="caution">
    <text evidence="2">The sequence shown here is derived from an EMBL/GenBank/DDBJ whole genome shotgun (WGS) entry which is preliminary data.</text>
</comment>
<feature type="signal peptide" evidence="1">
    <location>
        <begin position="1"/>
        <end position="25"/>
    </location>
</feature>
<dbReference type="GO" id="GO:0016788">
    <property type="term" value="F:hydrolase activity, acting on ester bonds"/>
    <property type="evidence" value="ECO:0007669"/>
    <property type="project" value="UniProtKB-ARBA"/>
</dbReference>
<evidence type="ECO:0000313" key="2">
    <source>
        <dbReference type="EMBL" id="KPL50920.1"/>
    </source>
</evidence>
<dbReference type="Pfam" id="PF25182">
    <property type="entry name" value="NonGDSL"/>
    <property type="match status" value="1"/>
</dbReference>
<reference evidence="2 3" key="2">
    <citation type="submission" date="2015-10" db="EMBL/GenBank/DDBJ databases">
        <title>Draft Genome Sequence of Prosthecomicrobium hirschii ATCC 27832.</title>
        <authorList>
            <person name="Daniel J."/>
            <person name="Givan S.A."/>
            <person name="Brun Y.V."/>
            <person name="Brown P.J."/>
        </authorList>
    </citation>
    <scope>NUCLEOTIDE SEQUENCE [LARGE SCALE GENOMIC DNA]</scope>
    <source>
        <strain evidence="2 3">16</strain>
    </source>
</reference>
<evidence type="ECO:0000313" key="3">
    <source>
        <dbReference type="Proteomes" id="UP000048984"/>
    </source>
</evidence>
<keyword evidence="3" id="KW-1185">Reference proteome</keyword>
<keyword evidence="1" id="KW-0732">Signal</keyword>
<name>A0A0P6VYZ0_9HYPH</name>
<dbReference type="Gene3D" id="3.40.50.1110">
    <property type="entry name" value="SGNH hydrolase"/>
    <property type="match status" value="1"/>
</dbReference>